<dbReference type="InterPro" id="IPR010490">
    <property type="entry name" value="COG6"/>
</dbReference>
<comment type="similarity">
    <text evidence="2 9">Belongs to the COG6 family.</text>
</comment>
<dbReference type="GO" id="GO:0017119">
    <property type="term" value="C:Golgi transport complex"/>
    <property type="evidence" value="ECO:0007669"/>
    <property type="project" value="UniProtKB-UniRule"/>
</dbReference>
<dbReference type="PANTHER" id="PTHR21506">
    <property type="entry name" value="COMPONENT OF OLIGOMERIC GOLGI COMPLEX 6"/>
    <property type="match status" value="1"/>
</dbReference>
<evidence type="ECO:0000256" key="1">
    <source>
        <dbReference type="ARBA" id="ARBA00004395"/>
    </source>
</evidence>
<keyword evidence="6 9" id="KW-0333">Golgi apparatus</keyword>
<comment type="subunit">
    <text evidence="9">Component of the conserved oligomeric Golgi complex.</text>
</comment>
<evidence type="ECO:0000256" key="5">
    <source>
        <dbReference type="ARBA" id="ARBA00022927"/>
    </source>
</evidence>
<evidence type="ECO:0000256" key="7">
    <source>
        <dbReference type="ARBA" id="ARBA00023136"/>
    </source>
</evidence>
<gene>
    <name evidence="12" type="ORF">COCSUDRAFT_45999</name>
</gene>
<organism evidence="12 13">
    <name type="scientific">Coccomyxa subellipsoidea (strain C-169)</name>
    <name type="common">Green microalga</name>
    <dbReference type="NCBI Taxonomy" id="574566"/>
    <lineage>
        <taxon>Eukaryota</taxon>
        <taxon>Viridiplantae</taxon>
        <taxon>Chlorophyta</taxon>
        <taxon>core chlorophytes</taxon>
        <taxon>Trebouxiophyceae</taxon>
        <taxon>Trebouxiophyceae incertae sedis</taxon>
        <taxon>Coccomyxaceae</taxon>
        <taxon>Coccomyxa</taxon>
        <taxon>Coccomyxa subellipsoidea</taxon>
    </lineage>
</organism>
<dbReference type="SMART" id="SM01087">
    <property type="entry name" value="COG6"/>
    <property type="match status" value="1"/>
</dbReference>
<dbReference type="InterPro" id="IPR048369">
    <property type="entry name" value="COG6_C"/>
</dbReference>
<dbReference type="PANTHER" id="PTHR21506:SF0">
    <property type="entry name" value="CONSERVED OLIGOMERIC GOLGI COMPLEX SUBUNIT 6"/>
    <property type="match status" value="1"/>
</dbReference>
<protein>
    <recommendedName>
        <fullName evidence="3 9">Conserved oligomeric Golgi complex subunit 6</fullName>
        <shortName evidence="9">COG complex subunit 6</shortName>
    </recommendedName>
    <alternativeName>
        <fullName evidence="8 9">Component of oligomeric Golgi complex 6</fullName>
    </alternativeName>
</protein>
<dbReference type="InterPro" id="IPR048368">
    <property type="entry name" value="COG6_N"/>
</dbReference>
<evidence type="ECO:0000256" key="6">
    <source>
        <dbReference type="ARBA" id="ARBA00023034"/>
    </source>
</evidence>
<comment type="caution">
    <text evidence="12">The sequence shown here is derived from an EMBL/GenBank/DDBJ whole genome shotgun (WGS) entry which is preliminary data.</text>
</comment>
<dbReference type="Pfam" id="PF06419">
    <property type="entry name" value="COG6_N"/>
    <property type="match status" value="1"/>
</dbReference>
<reference evidence="12 13" key="1">
    <citation type="journal article" date="2012" name="Genome Biol.">
        <title>The genome of the polar eukaryotic microalga coccomyxa subellipsoidea reveals traits of cold adaptation.</title>
        <authorList>
            <person name="Blanc G."/>
            <person name="Agarkova I."/>
            <person name="Grimwood J."/>
            <person name="Kuo A."/>
            <person name="Brueggeman A."/>
            <person name="Dunigan D."/>
            <person name="Gurnon J."/>
            <person name="Ladunga I."/>
            <person name="Lindquist E."/>
            <person name="Lucas S."/>
            <person name="Pangilinan J."/>
            <person name="Proschold T."/>
            <person name="Salamov A."/>
            <person name="Schmutz J."/>
            <person name="Weeks D."/>
            <person name="Yamada T."/>
            <person name="Claverie J.M."/>
            <person name="Grigoriev I."/>
            <person name="Van Etten J."/>
            <person name="Lomsadze A."/>
            <person name="Borodovsky M."/>
        </authorList>
    </citation>
    <scope>NUCLEOTIDE SEQUENCE [LARGE SCALE GENOMIC DNA]</scope>
    <source>
        <strain evidence="12 13">C-169</strain>
    </source>
</reference>
<dbReference type="EMBL" id="AGSI01000001">
    <property type="protein sequence ID" value="EIE27799.1"/>
    <property type="molecule type" value="Genomic_DNA"/>
</dbReference>
<evidence type="ECO:0000259" key="10">
    <source>
        <dbReference type="Pfam" id="PF06419"/>
    </source>
</evidence>
<feature type="domain" description="Conserved oligomeric complex COG6 N-terminal" evidence="10">
    <location>
        <begin position="37"/>
        <end position="149"/>
    </location>
</feature>
<comment type="function">
    <text evidence="9">Required for normal Golgi function.</text>
</comment>
<evidence type="ECO:0000313" key="13">
    <source>
        <dbReference type="Proteomes" id="UP000007264"/>
    </source>
</evidence>
<name>I0ZAY0_COCSC</name>
<keyword evidence="13" id="KW-1185">Reference proteome</keyword>
<evidence type="ECO:0000256" key="2">
    <source>
        <dbReference type="ARBA" id="ARBA00011023"/>
    </source>
</evidence>
<accession>I0ZAY0</accession>
<dbReference type="GO" id="GO:0000139">
    <property type="term" value="C:Golgi membrane"/>
    <property type="evidence" value="ECO:0007669"/>
    <property type="project" value="UniProtKB-SubCell"/>
</dbReference>
<keyword evidence="4 9" id="KW-0813">Transport</keyword>
<dbReference type="GO" id="GO:0015031">
    <property type="term" value="P:protein transport"/>
    <property type="evidence" value="ECO:0007669"/>
    <property type="project" value="UniProtKB-KW"/>
</dbReference>
<keyword evidence="7 9" id="KW-0472">Membrane</keyword>
<dbReference type="GO" id="GO:0006891">
    <property type="term" value="P:intra-Golgi vesicle-mediated transport"/>
    <property type="evidence" value="ECO:0007669"/>
    <property type="project" value="UniProtKB-UniRule"/>
</dbReference>
<dbReference type="Pfam" id="PF20653">
    <property type="entry name" value="COG6_C"/>
    <property type="match status" value="1"/>
</dbReference>
<comment type="subcellular location">
    <subcellularLocation>
        <location evidence="1 9">Golgi apparatus membrane</location>
        <topology evidence="1 9">Peripheral membrane protein</topology>
    </subcellularLocation>
</comment>
<sequence>MAPAPTTALAPGLARKVNKILATRTESPEILGALSTLSGFYEENTPVARRRLRTTIEQHGLGINEQFLAAAEAIIKALDAAQADLDALAGGCARINGALMSSRASAMEMLAETERVARELAASETRSKLVDAFLQQYQLTPDEVTALQGQQIGEPFFVALERVRGIHGNCRSLLRTAHQRAGLELMDLMSSYQETAYEHLCRWVQGECRRLGDADAPEVDSVLQRAAAALRERPVLFKYCAEEVAQARHNALFQRFIGALTRGGPGGMPRPIEMHAHDPRRFVSDMLAWALASERELLVSLFGADEGVPSTAADHAPDQARGSSGRLLDAVSPRAAAAGNEPPKTSALLDQVFESICRPLKVRIEGMLMAAPPLLLCFQISQLLAFYARTVAGLIGAHSRLADALTACCKLARRVFAEQLKARGDRMLRYPPAPPADLSPPPQVAESLGQLMEIVAAFEESYEADGGAGGAASSEAEFAPVLAAAIDPLVEMCERSAEALTPDAPTRVDERSTLSPSAKQVYLTNCLSAMAAALGRRACCAGRAAALARAAEGHMARLVGGEAGALLARCGLAEIADRVRLYTAGEKLAEGAVMAADPSLPLARISGALHALFAMLSNPDTLPEFRTLQSPRLRADATARVAAAVAAAYEAVHSAVADTGSGYAGQPGFDAALEHSPEHVRTILGVLG</sequence>
<evidence type="ECO:0000256" key="4">
    <source>
        <dbReference type="ARBA" id="ARBA00022448"/>
    </source>
</evidence>
<dbReference type="AlphaFoldDB" id="I0ZAY0"/>
<keyword evidence="5 9" id="KW-0653">Protein transport</keyword>
<evidence type="ECO:0000256" key="8">
    <source>
        <dbReference type="ARBA" id="ARBA00031348"/>
    </source>
</evidence>
<dbReference type="Proteomes" id="UP000007264">
    <property type="component" value="Unassembled WGS sequence"/>
</dbReference>
<evidence type="ECO:0000256" key="3">
    <source>
        <dbReference type="ARBA" id="ARBA00020973"/>
    </source>
</evidence>
<dbReference type="GeneID" id="17045814"/>
<dbReference type="RefSeq" id="XP_005652343.1">
    <property type="nucleotide sequence ID" value="XM_005652286.1"/>
</dbReference>
<feature type="domain" description="Conserved Oligomeric Golgi complex subunit 6 C-terminal" evidence="11">
    <location>
        <begin position="179"/>
        <end position="684"/>
    </location>
</feature>
<dbReference type="eggNOG" id="KOG3758">
    <property type="taxonomic scope" value="Eukaryota"/>
</dbReference>
<evidence type="ECO:0000256" key="9">
    <source>
        <dbReference type="RuleBase" id="RU365075"/>
    </source>
</evidence>
<proteinExistence type="inferred from homology"/>
<evidence type="ECO:0000313" key="12">
    <source>
        <dbReference type="EMBL" id="EIE27799.1"/>
    </source>
</evidence>
<evidence type="ECO:0000259" key="11">
    <source>
        <dbReference type="Pfam" id="PF20653"/>
    </source>
</evidence>
<dbReference type="KEGG" id="csl:COCSUDRAFT_45999"/>
<dbReference type="OrthoDB" id="272987at2759"/>
<dbReference type="STRING" id="574566.I0ZAY0"/>